<evidence type="ECO:0000313" key="2">
    <source>
        <dbReference type="Proteomes" id="UP001172386"/>
    </source>
</evidence>
<comment type="caution">
    <text evidence="1">The sequence shown here is derived from an EMBL/GenBank/DDBJ whole genome shotgun (WGS) entry which is preliminary data.</text>
</comment>
<reference evidence="1" key="1">
    <citation type="submission" date="2022-10" db="EMBL/GenBank/DDBJ databases">
        <title>Culturing micro-colonial fungi from biological soil crusts in the Mojave desert and describing Neophaeococcomyces mojavensis, and introducing the new genera and species Taxawa tesnikishii.</title>
        <authorList>
            <person name="Kurbessoian T."/>
            <person name="Stajich J.E."/>
        </authorList>
    </citation>
    <scope>NUCLEOTIDE SEQUENCE</scope>
    <source>
        <strain evidence="1">JES_112</strain>
    </source>
</reference>
<dbReference type="Proteomes" id="UP001172386">
    <property type="component" value="Unassembled WGS sequence"/>
</dbReference>
<evidence type="ECO:0000313" key="1">
    <source>
        <dbReference type="EMBL" id="KAJ9658964.1"/>
    </source>
</evidence>
<sequence length="697" mass="78318">MARESIEALLNPSLKVSRPVAACARCRSAKIKCDGKLPACSGCERAGKAKDCSSANDDFARGKERSYVAALETAIQRLQKKVEDAKMGDHYSRRSSLMMLTHGRPPLQHKSMSNSQRKEASSVDELVSDFGFLTVNATSRDFHGFSSTMSFAKLLKAISVKQVLPVFDDESLPPRQSISHLVNYYFENIYVMLPFFSETEYMSSLSKVYADSQAQSLVSPCDLWSVRLVLAISSASLCQTRGDENYNAAIRHISAAMNLAEHVIYPGSIVGVQALLLLVQYSLVDPEYFDSWYLIGMAARLVVDLGLHCEPAPETKISKQALDLRRRIFYCTYAIDRVVSMSLGFAFSFTDDSAPNVLLPTLATDQESRSPSQLFLRSVRPSLFLFDIRRVQSAFYQKTRWSARQPWTMAVASEYVSSTVDDIQAWQRTFPPSFSQKHLQTFYLESLYSQALVLSPNQVIPNDIIPDLNKITFFHAAVEYSEQLRMMVQSIELQACLLYTDFCRARFVSRQFQNIMWANFDLLLRGSSIPGSPSSPNALLLENCNKAIVFLTNISQVLEWPKQRWGISALQEIFEQESAVLLERLKSRHQEYSMNQMPVATTAAPAPQPGFFSNMAGFQQMQPPPQTELPTTQSYSSNYMSYPTPPEDNPAMYSNSAMHRSMLLRATSWSPQAEQDSFNLPSGSLPRRSYNFTGGQG</sequence>
<protein>
    <submittedName>
        <fullName evidence="1">Uncharacterized protein</fullName>
    </submittedName>
</protein>
<accession>A0ACC3ABE8</accession>
<proteinExistence type="predicted"/>
<organism evidence="1 2">
    <name type="scientific">Neophaeococcomyces mojaviensis</name>
    <dbReference type="NCBI Taxonomy" id="3383035"/>
    <lineage>
        <taxon>Eukaryota</taxon>
        <taxon>Fungi</taxon>
        <taxon>Dikarya</taxon>
        <taxon>Ascomycota</taxon>
        <taxon>Pezizomycotina</taxon>
        <taxon>Eurotiomycetes</taxon>
        <taxon>Chaetothyriomycetidae</taxon>
        <taxon>Chaetothyriales</taxon>
        <taxon>Chaetothyriales incertae sedis</taxon>
        <taxon>Neophaeococcomyces</taxon>
    </lineage>
</organism>
<name>A0ACC3ABE8_9EURO</name>
<keyword evidence="2" id="KW-1185">Reference proteome</keyword>
<dbReference type="EMBL" id="JAPDRQ010000045">
    <property type="protein sequence ID" value="KAJ9658964.1"/>
    <property type="molecule type" value="Genomic_DNA"/>
</dbReference>
<gene>
    <name evidence="1" type="ORF">H2198_003393</name>
</gene>